<accession>A0A1M2VLD0</accession>
<evidence type="ECO:0000313" key="2">
    <source>
        <dbReference type="Proteomes" id="UP000184267"/>
    </source>
</evidence>
<keyword evidence="2" id="KW-1185">Reference proteome</keyword>
<organism evidence="1 2">
    <name type="scientific">Trametes pubescens</name>
    <name type="common">White-rot fungus</name>
    <dbReference type="NCBI Taxonomy" id="154538"/>
    <lineage>
        <taxon>Eukaryota</taxon>
        <taxon>Fungi</taxon>
        <taxon>Dikarya</taxon>
        <taxon>Basidiomycota</taxon>
        <taxon>Agaricomycotina</taxon>
        <taxon>Agaricomycetes</taxon>
        <taxon>Polyporales</taxon>
        <taxon>Polyporaceae</taxon>
        <taxon>Trametes</taxon>
    </lineage>
</organism>
<dbReference type="Proteomes" id="UP000184267">
    <property type="component" value="Unassembled WGS sequence"/>
</dbReference>
<reference evidence="1 2" key="1">
    <citation type="submission" date="2016-10" db="EMBL/GenBank/DDBJ databases">
        <title>Genome sequence of the basidiomycete white-rot fungus Trametes pubescens.</title>
        <authorList>
            <person name="Makela M.R."/>
            <person name="Granchi Z."/>
            <person name="Peng M."/>
            <person name="De Vries R.P."/>
            <person name="Grigoriev I."/>
            <person name="Riley R."/>
            <person name="Hilden K."/>
        </authorList>
    </citation>
    <scope>NUCLEOTIDE SEQUENCE [LARGE SCALE GENOMIC DNA]</scope>
    <source>
        <strain evidence="1 2">FBCC735</strain>
    </source>
</reference>
<dbReference type="EMBL" id="MNAD01001045">
    <property type="protein sequence ID" value="OJT08370.1"/>
    <property type="molecule type" value="Genomic_DNA"/>
</dbReference>
<proteinExistence type="predicted"/>
<gene>
    <name evidence="1" type="ORF">TRAPUB_709</name>
</gene>
<comment type="caution">
    <text evidence="1">The sequence shown here is derived from an EMBL/GenBank/DDBJ whole genome shotgun (WGS) entry which is preliminary data.</text>
</comment>
<dbReference type="OrthoDB" id="2803865at2759"/>
<evidence type="ECO:0000313" key="1">
    <source>
        <dbReference type="EMBL" id="OJT08370.1"/>
    </source>
</evidence>
<dbReference type="AlphaFoldDB" id="A0A1M2VLD0"/>
<protein>
    <submittedName>
        <fullName evidence="1">Uncharacterized protein</fullName>
    </submittedName>
</protein>
<sequence>MLDLRGLYFADSGGDEEGEPPSHWSGINFRGVSSAVVGNLGATLDLPAGSDLYPEDEAAHMTPHDSMLREIEAEWADEVPEYCDDPFTTGMKSVQRSDVVQAAAPGSTIQVSQGLEALTDIEIYPSDTNGSQIESAV</sequence>
<name>A0A1M2VLD0_TRAPU</name>